<dbReference type="InterPro" id="IPR025269">
    <property type="entry name" value="SAM-like_dom"/>
</dbReference>
<evidence type="ECO:0000259" key="7">
    <source>
        <dbReference type="PROSITE" id="PS51900"/>
    </source>
</evidence>
<dbReference type="AlphaFoldDB" id="A0A354LYP7"/>
<dbReference type="GO" id="GO:0015074">
    <property type="term" value="P:DNA integration"/>
    <property type="evidence" value="ECO:0007669"/>
    <property type="project" value="UniProtKB-KW"/>
</dbReference>
<dbReference type="InterPro" id="IPR044068">
    <property type="entry name" value="CB"/>
</dbReference>
<dbReference type="Pfam" id="PF00589">
    <property type="entry name" value="Phage_integrase"/>
    <property type="match status" value="1"/>
</dbReference>
<keyword evidence="2" id="KW-0229">DNA integration</keyword>
<sequence>MKGGYFMPKKGENIYKRKDGRWEGRYIKARTNEGKIVYGYVYSKTYRETKIKLKEKNSTINNVRFVKKQTPLFSTLASEWYESIKAYTKLSTQNKYHNLLTLYILPQYGKQTFDAITYEFIESYCRFLLKSGGKKEQGLSPKTVNDVLSIIRRITKFAAQKGFYVACDPSAIQVKQGSKPIRVLNKIEQKQLCMYILNNPEPCNIGILVCLFTGLRIGEICALRWENISLSEQTIYIHQTLQRIQNLSDNVPKTQIIITTPKSACSIRTIPLPDELYNILIKHQKA</sequence>
<evidence type="ECO:0000313" key="9">
    <source>
        <dbReference type="Proteomes" id="UP000262954"/>
    </source>
</evidence>
<keyword evidence="4" id="KW-0233">DNA recombination</keyword>
<evidence type="ECO:0000256" key="5">
    <source>
        <dbReference type="PROSITE-ProRule" id="PRU01248"/>
    </source>
</evidence>
<evidence type="ECO:0000259" key="6">
    <source>
        <dbReference type="PROSITE" id="PS51898"/>
    </source>
</evidence>
<dbReference type="GO" id="GO:0003677">
    <property type="term" value="F:DNA binding"/>
    <property type="evidence" value="ECO:0007669"/>
    <property type="project" value="UniProtKB-UniRule"/>
</dbReference>
<feature type="domain" description="Tyr recombinase" evidence="6">
    <location>
        <begin position="179"/>
        <end position="286"/>
    </location>
</feature>
<gene>
    <name evidence="8" type="ORF">DDY73_00120</name>
</gene>
<dbReference type="PANTHER" id="PTHR30349:SF64">
    <property type="entry name" value="PROPHAGE INTEGRASE INTD-RELATED"/>
    <property type="match status" value="1"/>
</dbReference>
<protein>
    <submittedName>
        <fullName evidence="8">Site-specific integrase</fullName>
    </submittedName>
</protein>
<evidence type="ECO:0000256" key="2">
    <source>
        <dbReference type="ARBA" id="ARBA00022908"/>
    </source>
</evidence>
<comment type="caution">
    <text evidence="8">The sequence shown here is derived from an EMBL/GenBank/DDBJ whole genome shotgun (WGS) entry which is preliminary data.</text>
</comment>
<proteinExistence type="inferred from homology"/>
<dbReference type="Proteomes" id="UP000262954">
    <property type="component" value="Unassembled WGS sequence"/>
</dbReference>
<evidence type="ECO:0000256" key="1">
    <source>
        <dbReference type="ARBA" id="ARBA00008857"/>
    </source>
</evidence>
<dbReference type="Gene3D" id="1.10.150.130">
    <property type="match status" value="1"/>
</dbReference>
<dbReference type="GO" id="GO:0006310">
    <property type="term" value="P:DNA recombination"/>
    <property type="evidence" value="ECO:0007669"/>
    <property type="project" value="UniProtKB-KW"/>
</dbReference>
<accession>A0A354LYP7</accession>
<dbReference type="Gene3D" id="1.10.443.10">
    <property type="entry name" value="Intergrase catalytic core"/>
    <property type="match status" value="1"/>
</dbReference>
<dbReference type="CDD" id="cd01189">
    <property type="entry name" value="INT_ICEBs1_C_like"/>
    <property type="match status" value="1"/>
</dbReference>
<evidence type="ECO:0000256" key="4">
    <source>
        <dbReference type="ARBA" id="ARBA00023172"/>
    </source>
</evidence>
<comment type="similarity">
    <text evidence="1">Belongs to the 'phage' integrase family.</text>
</comment>
<dbReference type="Pfam" id="PF13102">
    <property type="entry name" value="Phage_int_SAM_5"/>
    <property type="match status" value="1"/>
</dbReference>
<dbReference type="PANTHER" id="PTHR30349">
    <property type="entry name" value="PHAGE INTEGRASE-RELATED"/>
    <property type="match status" value="1"/>
</dbReference>
<dbReference type="SUPFAM" id="SSF56349">
    <property type="entry name" value="DNA breaking-rejoining enzymes"/>
    <property type="match status" value="1"/>
</dbReference>
<dbReference type="InterPro" id="IPR010998">
    <property type="entry name" value="Integrase_recombinase_N"/>
</dbReference>
<feature type="domain" description="Core-binding (CB)" evidence="7">
    <location>
        <begin position="71"/>
        <end position="159"/>
    </location>
</feature>
<organism evidence="8 9">
    <name type="scientific">Coprobacter fastidiosus</name>
    <dbReference type="NCBI Taxonomy" id="1099853"/>
    <lineage>
        <taxon>Bacteria</taxon>
        <taxon>Pseudomonadati</taxon>
        <taxon>Bacteroidota</taxon>
        <taxon>Bacteroidia</taxon>
        <taxon>Bacteroidales</taxon>
        <taxon>Barnesiellaceae</taxon>
        <taxon>Coprobacter</taxon>
    </lineage>
</organism>
<dbReference type="InterPro" id="IPR050090">
    <property type="entry name" value="Tyrosine_recombinase_XerCD"/>
</dbReference>
<name>A0A354LYP7_9BACT</name>
<feature type="non-terminal residue" evidence="8">
    <location>
        <position position="286"/>
    </location>
</feature>
<dbReference type="InterPro" id="IPR011010">
    <property type="entry name" value="DNA_brk_join_enz"/>
</dbReference>
<reference evidence="8 9" key="1">
    <citation type="journal article" date="2018" name="Nat. Biotechnol.">
        <title>A standardized bacterial taxonomy based on genome phylogeny substantially revises the tree of life.</title>
        <authorList>
            <person name="Parks D.H."/>
            <person name="Chuvochina M."/>
            <person name="Waite D.W."/>
            <person name="Rinke C."/>
            <person name="Skarshewski A."/>
            <person name="Chaumeil P.A."/>
            <person name="Hugenholtz P."/>
        </authorList>
    </citation>
    <scope>NUCLEOTIDE SEQUENCE [LARGE SCALE GENOMIC DNA]</scope>
    <source>
        <strain evidence="8">UBA11482</strain>
    </source>
</reference>
<keyword evidence="3 5" id="KW-0238">DNA-binding</keyword>
<dbReference type="InterPro" id="IPR013762">
    <property type="entry name" value="Integrase-like_cat_sf"/>
</dbReference>
<evidence type="ECO:0000256" key="3">
    <source>
        <dbReference type="ARBA" id="ARBA00023125"/>
    </source>
</evidence>
<dbReference type="PROSITE" id="PS51900">
    <property type="entry name" value="CB"/>
    <property type="match status" value="1"/>
</dbReference>
<dbReference type="InterPro" id="IPR002104">
    <property type="entry name" value="Integrase_catalytic"/>
</dbReference>
<dbReference type="EMBL" id="DNWC01000004">
    <property type="protein sequence ID" value="HBJ07386.1"/>
    <property type="molecule type" value="Genomic_DNA"/>
</dbReference>
<dbReference type="PROSITE" id="PS51898">
    <property type="entry name" value="TYR_RECOMBINASE"/>
    <property type="match status" value="1"/>
</dbReference>
<evidence type="ECO:0000313" key="8">
    <source>
        <dbReference type="EMBL" id="HBJ07386.1"/>
    </source>
</evidence>